<evidence type="ECO:0000313" key="2">
    <source>
        <dbReference type="EMBL" id="KAL0632424.1"/>
    </source>
</evidence>
<name>A0ABR3G912_9PEZI</name>
<evidence type="ECO:0000313" key="3">
    <source>
        <dbReference type="Proteomes" id="UP001447188"/>
    </source>
</evidence>
<sequence length="152" mass="16105">TYPTLSTLALTAGWLTTPAARTGKTSSTMVIAIFVSCNMQNIGLRSLTLFNNICRLELYLQTPPPHNATSARALATLQPSPQPTPHDAPSAPVTTSAPHTPALPAQEEPNAPTRPSSAHIALPTQATEPKTLPAQRGPRCRPTQVRKTCLGP</sequence>
<dbReference type="EMBL" id="JBBBZM010000170">
    <property type="protein sequence ID" value="KAL0632424.1"/>
    <property type="molecule type" value="Genomic_DNA"/>
</dbReference>
<protein>
    <submittedName>
        <fullName evidence="2">Uncharacterized protein</fullName>
    </submittedName>
</protein>
<dbReference type="Proteomes" id="UP001447188">
    <property type="component" value="Unassembled WGS sequence"/>
</dbReference>
<organism evidence="2 3">
    <name type="scientific">Discina gigas</name>
    <dbReference type="NCBI Taxonomy" id="1032678"/>
    <lineage>
        <taxon>Eukaryota</taxon>
        <taxon>Fungi</taxon>
        <taxon>Dikarya</taxon>
        <taxon>Ascomycota</taxon>
        <taxon>Pezizomycotina</taxon>
        <taxon>Pezizomycetes</taxon>
        <taxon>Pezizales</taxon>
        <taxon>Discinaceae</taxon>
        <taxon>Discina</taxon>
    </lineage>
</organism>
<evidence type="ECO:0000256" key="1">
    <source>
        <dbReference type="SAM" id="MobiDB-lite"/>
    </source>
</evidence>
<proteinExistence type="predicted"/>
<keyword evidence="3" id="KW-1185">Reference proteome</keyword>
<feature type="region of interest" description="Disordered" evidence="1">
    <location>
        <begin position="65"/>
        <end position="152"/>
    </location>
</feature>
<gene>
    <name evidence="2" type="ORF">Q9L58_008710</name>
</gene>
<feature type="non-terminal residue" evidence="2">
    <location>
        <position position="1"/>
    </location>
</feature>
<reference evidence="2 3" key="1">
    <citation type="submission" date="2024-02" db="EMBL/GenBank/DDBJ databases">
        <title>Discinaceae phylogenomics.</title>
        <authorList>
            <person name="Dirks A.C."/>
            <person name="James T.Y."/>
        </authorList>
    </citation>
    <scope>NUCLEOTIDE SEQUENCE [LARGE SCALE GENOMIC DNA]</scope>
    <source>
        <strain evidence="2 3">ACD0624</strain>
    </source>
</reference>
<accession>A0ABR3G912</accession>
<comment type="caution">
    <text evidence="2">The sequence shown here is derived from an EMBL/GenBank/DDBJ whole genome shotgun (WGS) entry which is preliminary data.</text>
</comment>